<dbReference type="InterPro" id="IPR036837">
    <property type="entry name" value="Cation_efflux_CTD_sf"/>
</dbReference>
<dbReference type="InterPro" id="IPR058533">
    <property type="entry name" value="Cation_efflux_TM"/>
</dbReference>
<dbReference type="Pfam" id="PF16916">
    <property type="entry name" value="ZT_dimer"/>
    <property type="match status" value="1"/>
</dbReference>
<sequence>MTVKFRIGLLSVLVGLVVLAIKMGAYWLTGSVALLSDALESIVNVAAALAALAAIHVASQPADTTHPYGHSKAEFLSAVLEGLLIMLAALFILREAYHGIREPAGLDMPAAGLAVSLGATVINAFWSRLLIQRGHAEESPALVADGRHLLTDVITSLGVVAGVTLAVATGLAILDPIIAALVALHILWSGGKVVKESLSGLMDEAVPEERLEQIRDLIAHNAQGAFEAHDLRTRHAGSTTFIDFHLIVPGDMSVYDAHEICDRIESQMERELTDAQVTIHIEPEHKSKRQGVVIG</sequence>
<keyword evidence="6 9" id="KW-1133">Transmembrane helix</keyword>
<feature type="domain" description="Cation efflux protein cytoplasmic" evidence="11">
    <location>
        <begin position="207"/>
        <end position="284"/>
    </location>
</feature>
<evidence type="ECO:0000256" key="7">
    <source>
        <dbReference type="ARBA" id="ARBA00023136"/>
    </source>
</evidence>
<dbReference type="Pfam" id="PF01545">
    <property type="entry name" value="Cation_efflux"/>
    <property type="match status" value="1"/>
</dbReference>
<dbReference type="GO" id="GO:0006882">
    <property type="term" value="P:intracellular zinc ion homeostasis"/>
    <property type="evidence" value="ECO:0007669"/>
    <property type="project" value="TreeGrafter"/>
</dbReference>
<feature type="domain" description="Cation efflux protein transmembrane" evidence="10">
    <location>
        <begin position="9"/>
        <end position="202"/>
    </location>
</feature>
<dbReference type="RefSeq" id="WP_111535845.1">
    <property type="nucleotide sequence ID" value="NZ_QKZL01000002.1"/>
</dbReference>
<organism evidence="12 13">
    <name type="scientific">Palleronia aestuarii</name>
    <dbReference type="NCBI Taxonomy" id="568105"/>
    <lineage>
        <taxon>Bacteria</taxon>
        <taxon>Pseudomonadati</taxon>
        <taxon>Pseudomonadota</taxon>
        <taxon>Alphaproteobacteria</taxon>
        <taxon>Rhodobacterales</taxon>
        <taxon>Roseobacteraceae</taxon>
        <taxon>Palleronia</taxon>
    </lineage>
</organism>
<dbReference type="Gene3D" id="1.20.1510.10">
    <property type="entry name" value="Cation efflux protein transmembrane domain"/>
    <property type="match status" value="1"/>
</dbReference>
<evidence type="ECO:0000256" key="5">
    <source>
        <dbReference type="ARBA" id="ARBA00022692"/>
    </source>
</evidence>
<comment type="similarity">
    <text evidence="2">Belongs to the cation diffusion facilitator (CDF) transporter (TC 2.A.4) family.</text>
</comment>
<evidence type="ECO:0000256" key="3">
    <source>
        <dbReference type="ARBA" id="ARBA00022448"/>
    </source>
</evidence>
<dbReference type="InterPro" id="IPR050291">
    <property type="entry name" value="CDF_Transporter"/>
</dbReference>
<feature type="transmembrane region" description="Helical" evidence="9">
    <location>
        <begin position="105"/>
        <end position="126"/>
    </location>
</feature>
<evidence type="ECO:0000313" key="12">
    <source>
        <dbReference type="EMBL" id="PZX18959.1"/>
    </source>
</evidence>
<dbReference type="Gene3D" id="3.30.70.1350">
    <property type="entry name" value="Cation efflux protein, cytoplasmic domain"/>
    <property type="match status" value="1"/>
</dbReference>
<evidence type="ECO:0000256" key="2">
    <source>
        <dbReference type="ARBA" id="ARBA00008114"/>
    </source>
</evidence>
<keyword evidence="13" id="KW-1185">Reference proteome</keyword>
<feature type="transmembrane region" description="Helical" evidence="9">
    <location>
        <begin position="7"/>
        <end position="28"/>
    </location>
</feature>
<gene>
    <name evidence="12" type="ORF">LX81_00653</name>
</gene>
<dbReference type="SUPFAM" id="SSF160240">
    <property type="entry name" value="Cation efflux protein cytoplasmic domain-like"/>
    <property type="match status" value="1"/>
</dbReference>
<evidence type="ECO:0000256" key="1">
    <source>
        <dbReference type="ARBA" id="ARBA00004651"/>
    </source>
</evidence>
<comment type="subcellular location">
    <subcellularLocation>
        <location evidence="1">Cell membrane</location>
        <topology evidence="1">Multi-pass membrane protein</topology>
    </subcellularLocation>
</comment>
<reference evidence="12 13" key="1">
    <citation type="submission" date="2018-06" db="EMBL/GenBank/DDBJ databases">
        <title>Genomic Encyclopedia of Archaeal and Bacterial Type Strains, Phase II (KMG-II): from individual species to whole genera.</title>
        <authorList>
            <person name="Goeker M."/>
        </authorList>
    </citation>
    <scope>NUCLEOTIDE SEQUENCE [LARGE SCALE GENOMIC DNA]</scope>
    <source>
        <strain evidence="12 13">DSM 22009</strain>
    </source>
</reference>
<dbReference type="Proteomes" id="UP000248916">
    <property type="component" value="Unassembled WGS sequence"/>
</dbReference>
<keyword evidence="3" id="KW-0813">Transport</keyword>
<dbReference type="NCBIfam" id="TIGR01297">
    <property type="entry name" value="CDF"/>
    <property type="match status" value="1"/>
</dbReference>
<name>A0A2W7QB37_9RHOB</name>
<keyword evidence="4" id="KW-1003">Cell membrane</keyword>
<evidence type="ECO:0000259" key="11">
    <source>
        <dbReference type="Pfam" id="PF16916"/>
    </source>
</evidence>
<dbReference type="PANTHER" id="PTHR43840">
    <property type="entry name" value="MITOCHONDRIAL METAL TRANSPORTER 1-RELATED"/>
    <property type="match status" value="1"/>
</dbReference>
<protein>
    <recommendedName>
        <fullName evidence="8">Protein p34</fullName>
    </recommendedName>
</protein>
<evidence type="ECO:0000313" key="13">
    <source>
        <dbReference type="Proteomes" id="UP000248916"/>
    </source>
</evidence>
<dbReference type="AlphaFoldDB" id="A0A2W7QB37"/>
<evidence type="ECO:0000256" key="9">
    <source>
        <dbReference type="SAM" id="Phobius"/>
    </source>
</evidence>
<dbReference type="GO" id="GO:0015086">
    <property type="term" value="F:cadmium ion transmembrane transporter activity"/>
    <property type="evidence" value="ECO:0007669"/>
    <property type="project" value="TreeGrafter"/>
</dbReference>
<accession>A0A2W7QB37</accession>
<keyword evidence="7 9" id="KW-0472">Membrane</keyword>
<dbReference type="InterPro" id="IPR027469">
    <property type="entry name" value="Cation_efflux_TMD_sf"/>
</dbReference>
<dbReference type="SUPFAM" id="SSF161111">
    <property type="entry name" value="Cation efflux protein transmembrane domain-like"/>
    <property type="match status" value="1"/>
</dbReference>
<comment type="caution">
    <text evidence="12">The sequence shown here is derived from an EMBL/GenBank/DDBJ whole genome shotgun (WGS) entry which is preliminary data.</text>
</comment>
<evidence type="ECO:0000259" key="10">
    <source>
        <dbReference type="Pfam" id="PF01545"/>
    </source>
</evidence>
<evidence type="ECO:0000256" key="4">
    <source>
        <dbReference type="ARBA" id="ARBA00022475"/>
    </source>
</evidence>
<dbReference type="FunFam" id="3.30.70.1350:FF:000002">
    <property type="entry name" value="Ferrous-iron efflux pump FieF"/>
    <property type="match status" value="1"/>
</dbReference>
<dbReference type="InterPro" id="IPR002524">
    <property type="entry name" value="Cation_efflux"/>
</dbReference>
<dbReference type="GO" id="GO:0005886">
    <property type="term" value="C:plasma membrane"/>
    <property type="evidence" value="ECO:0007669"/>
    <property type="project" value="UniProtKB-SubCell"/>
</dbReference>
<proteinExistence type="inferred from homology"/>
<evidence type="ECO:0000256" key="6">
    <source>
        <dbReference type="ARBA" id="ARBA00022989"/>
    </source>
</evidence>
<dbReference type="InterPro" id="IPR027470">
    <property type="entry name" value="Cation_efflux_CTD"/>
</dbReference>
<dbReference type="EMBL" id="QKZL01000002">
    <property type="protein sequence ID" value="PZX18959.1"/>
    <property type="molecule type" value="Genomic_DNA"/>
</dbReference>
<dbReference type="PANTHER" id="PTHR43840:SF15">
    <property type="entry name" value="MITOCHONDRIAL METAL TRANSPORTER 1-RELATED"/>
    <property type="match status" value="1"/>
</dbReference>
<dbReference type="OrthoDB" id="9806522at2"/>
<feature type="transmembrane region" description="Helical" evidence="9">
    <location>
        <begin position="75"/>
        <end position="93"/>
    </location>
</feature>
<feature type="transmembrane region" description="Helical" evidence="9">
    <location>
        <begin position="159"/>
        <end position="188"/>
    </location>
</feature>
<evidence type="ECO:0000256" key="8">
    <source>
        <dbReference type="ARBA" id="ARBA00068882"/>
    </source>
</evidence>
<dbReference type="GO" id="GO:0015341">
    <property type="term" value="F:zinc efflux antiporter activity"/>
    <property type="evidence" value="ECO:0007669"/>
    <property type="project" value="TreeGrafter"/>
</dbReference>
<keyword evidence="5 9" id="KW-0812">Transmembrane</keyword>
<dbReference type="GO" id="GO:0015093">
    <property type="term" value="F:ferrous iron transmembrane transporter activity"/>
    <property type="evidence" value="ECO:0007669"/>
    <property type="project" value="TreeGrafter"/>
</dbReference>